<dbReference type="EMBL" id="AVFL01000011">
    <property type="protein sequence ID" value="EWY39532.1"/>
    <property type="molecule type" value="Genomic_DNA"/>
</dbReference>
<organism evidence="1 2">
    <name type="scientific">Skermanella stibiiresistens SB22</name>
    <dbReference type="NCBI Taxonomy" id="1385369"/>
    <lineage>
        <taxon>Bacteria</taxon>
        <taxon>Pseudomonadati</taxon>
        <taxon>Pseudomonadota</taxon>
        <taxon>Alphaproteobacteria</taxon>
        <taxon>Rhodospirillales</taxon>
        <taxon>Azospirillaceae</taxon>
        <taxon>Skermanella</taxon>
    </lineage>
</organism>
<name>W9H486_9PROT</name>
<evidence type="ECO:0000313" key="2">
    <source>
        <dbReference type="Proteomes" id="UP000019486"/>
    </source>
</evidence>
<keyword evidence="2" id="KW-1185">Reference proteome</keyword>
<sequence length="154" mass="15988">MSAHDGMTDPVFPRGALLGAAALLLFTVSSAAVARLSGLGTVQMPEAVSVESRQLRFADRADGAIEVTDARTGGTAAVVDPGTNGFVRGALRGLARERKRQGVGIEPPFVLTRWADGRLSLTDPATGRVINLEAFGPTNAEAFARLLGTEGRAS</sequence>
<keyword evidence="1" id="KW-0808">Transferase</keyword>
<accession>W9H486</accession>
<evidence type="ECO:0000313" key="1">
    <source>
        <dbReference type="EMBL" id="EWY39532.1"/>
    </source>
</evidence>
<dbReference type="AlphaFoldDB" id="W9H486"/>
<dbReference type="GO" id="GO:0032259">
    <property type="term" value="P:methylation"/>
    <property type="evidence" value="ECO:0007669"/>
    <property type="project" value="UniProtKB-KW"/>
</dbReference>
<dbReference type="RefSeq" id="WP_037453870.1">
    <property type="nucleotide sequence ID" value="NZ_AVFL01000011.1"/>
</dbReference>
<protein>
    <submittedName>
        <fullName evidence="1">Phosphonoacetaldehyde methylase</fullName>
    </submittedName>
</protein>
<comment type="caution">
    <text evidence="1">The sequence shown here is derived from an EMBL/GenBank/DDBJ whole genome shotgun (WGS) entry which is preliminary data.</text>
</comment>
<gene>
    <name evidence="1" type="ORF">N825_05380</name>
</gene>
<dbReference type="STRING" id="1385369.N825_05380"/>
<keyword evidence="1" id="KW-0489">Methyltransferase</keyword>
<proteinExistence type="predicted"/>
<dbReference type="InterPro" id="IPR017495">
    <property type="entry name" value="PuhC"/>
</dbReference>
<dbReference type="Proteomes" id="UP000019486">
    <property type="component" value="Unassembled WGS sequence"/>
</dbReference>
<reference evidence="1 2" key="1">
    <citation type="submission" date="2013-08" db="EMBL/GenBank/DDBJ databases">
        <title>The genome sequence of Skermanella stibiiresistens.</title>
        <authorList>
            <person name="Zhu W."/>
            <person name="Wang G."/>
        </authorList>
    </citation>
    <scope>NUCLEOTIDE SEQUENCE [LARGE SCALE GENOMIC DNA]</scope>
    <source>
        <strain evidence="1 2">SB22</strain>
    </source>
</reference>
<dbReference type="NCBIfam" id="TIGR03054">
    <property type="entry name" value="photo_alph_chp1"/>
    <property type="match status" value="1"/>
</dbReference>
<dbReference type="GO" id="GO:0008168">
    <property type="term" value="F:methyltransferase activity"/>
    <property type="evidence" value="ECO:0007669"/>
    <property type="project" value="UniProtKB-KW"/>
</dbReference>